<name>A0A1Q1NKM9_BACTU</name>
<dbReference type="InterPro" id="IPR004991">
    <property type="entry name" value="Aerolysin-like"/>
</dbReference>
<dbReference type="Pfam" id="PF03318">
    <property type="entry name" value="ETX_MTX2"/>
    <property type="match status" value="1"/>
</dbReference>
<dbReference type="SUPFAM" id="SSF56973">
    <property type="entry name" value="Aerolisin/ETX pore-forming domain"/>
    <property type="match status" value="1"/>
</dbReference>
<dbReference type="SMR" id="A0A1Q1NKM9"/>
<accession>A0A1Q1NKM9</accession>
<dbReference type="Gene3D" id="2.170.15.10">
    <property type="entry name" value="Proaerolysin, chain A, domain 3"/>
    <property type="match status" value="1"/>
</dbReference>
<dbReference type="EMBL" id="KY420188">
    <property type="protein sequence ID" value="AQM56936.1"/>
    <property type="molecule type" value="Genomic_DNA"/>
</dbReference>
<dbReference type="CDD" id="cd20226">
    <property type="entry name" value="PFM_Cry51Aa-like"/>
    <property type="match status" value="1"/>
</dbReference>
<dbReference type="AlphaFoldDB" id="A0A1Q1NKM9"/>
<organism evidence="1">
    <name type="scientific">Bacillus thuringiensis</name>
    <dbReference type="NCBI Taxonomy" id="1428"/>
    <lineage>
        <taxon>Bacteria</taxon>
        <taxon>Bacillati</taxon>
        <taxon>Bacillota</taxon>
        <taxon>Bacilli</taxon>
        <taxon>Bacillales</taxon>
        <taxon>Bacillaceae</taxon>
        <taxon>Bacillus</taxon>
        <taxon>Bacillus cereus group</taxon>
    </lineage>
</organism>
<dbReference type="Gene3D" id="3.10.450.380">
    <property type="match status" value="1"/>
</dbReference>
<reference evidence="1" key="1">
    <citation type="submission" date="2016-12" db="EMBL/GenBank/DDBJ databases">
        <authorList>
            <person name="Song W.-J."/>
            <person name="Kurnit D.M."/>
        </authorList>
    </citation>
    <scope>NUCLEOTIDE SEQUENCE</scope>
    <source>
        <strain evidence="1">O-V84.2</strain>
    </source>
</reference>
<sequence>MAILDLKKLTEDYWRDFCIKNKYEFVNAEMSWLNGQYPVRLYNLNVQVPDPIVTDNPTNSAVARGVTPNPTSQPIVRTVGYTETLTDSQSTTTEHGVTAGASVTVKSEAGFLFAKVGVEATVSFEYNYTTSKTYTTEISRSWTDSVTITVPPGYQTTHTFIVQTGPFDKNVVLECDIDGYTMCYYRENGITKYVNHSMARILHEMGYTDSTHIYVAHFIGSGKLEGKMGLQSYVNVVETPLPGRAGQTREYQIPVTRRSGLDIPIFDPIVSRQ</sequence>
<evidence type="ECO:0000313" key="1">
    <source>
        <dbReference type="EMBL" id="AQM56936.1"/>
    </source>
</evidence>
<protein>
    <submittedName>
        <fullName evidence="1">Cry45Aa-like protein 1</fullName>
    </submittedName>
</protein>
<proteinExistence type="predicted"/>